<keyword evidence="3" id="KW-1185">Reference proteome</keyword>
<feature type="region of interest" description="Disordered" evidence="1">
    <location>
        <begin position="174"/>
        <end position="193"/>
    </location>
</feature>
<dbReference type="AlphaFoldDB" id="A0A5C6N2L7"/>
<evidence type="ECO:0000256" key="1">
    <source>
        <dbReference type="SAM" id="MobiDB-lite"/>
    </source>
</evidence>
<proteinExistence type="predicted"/>
<gene>
    <name evidence="2" type="ORF">D4764_05G0011080</name>
</gene>
<dbReference type="Proteomes" id="UP000324091">
    <property type="component" value="Chromosome 5"/>
</dbReference>
<evidence type="ECO:0000313" key="3">
    <source>
        <dbReference type="Proteomes" id="UP000324091"/>
    </source>
</evidence>
<evidence type="ECO:0000313" key="2">
    <source>
        <dbReference type="EMBL" id="TWW61018.1"/>
    </source>
</evidence>
<comment type="caution">
    <text evidence="2">The sequence shown here is derived from an EMBL/GenBank/DDBJ whole genome shotgun (WGS) entry which is preliminary data.</text>
</comment>
<sequence length="193" mass="20474">MLQSRVNHDSPTTSTALRNSGWISSTPGALPPRSFLTTSITSAPEIRELVPRSPGPASSLEGMLVVLRRRRMVVLNLFEAVRKSFSMVSPNSSHAQVFASVTTVADLRLACRYLSAATGVPQATGSDIAAMTGTNHPAATAPVSCLNNGGTEHGPLGLNVLRLPRDMVKTLPEVSVRHPSPPSEPTHHQVVIS</sequence>
<accession>A0A5C6N2L7</accession>
<name>A0A5C6N2L7_9TELE</name>
<dbReference type="EMBL" id="RHFK02000018">
    <property type="protein sequence ID" value="TWW61018.1"/>
    <property type="molecule type" value="Genomic_DNA"/>
</dbReference>
<protein>
    <submittedName>
        <fullName evidence="2">Uncharacterized protein</fullName>
    </submittedName>
</protein>
<reference evidence="2 3" key="1">
    <citation type="submission" date="2019-04" db="EMBL/GenBank/DDBJ databases">
        <title>Chromosome genome assembly for Takifugu flavidus.</title>
        <authorList>
            <person name="Xiao S."/>
        </authorList>
    </citation>
    <scope>NUCLEOTIDE SEQUENCE [LARGE SCALE GENOMIC DNA]</scope>
    <source>
        <strain evidence="2">HTHZ2018</strain>
        <tissue evidence="2">Muscle</tissue>
    </source>
</reference>
<organism evidence="2 3">
    <name type="scientific">Takifugu flavidus</name>
    <name type="common">sansaifugu</name>
    <dbReference type="NCBI Taxonomy" id="433684"/>
    <lineage>
        <taxon>Eukaryota</taxon>
        <taxon>Metazoa</taxon>
        <taxon>Chordata</taxon>
        <taxon>Craniata</taxon>
        <taxon>Vertebrata</taxon>
        <taxon>Euteleostomi</taxon>
        <taxon>Actinopterygii</taxon>
        <taxon>Neopterygii</taxon>
        <taxon>Teleostei</taxon>
        <taxon>Neoteleostei</taxon>
        <taxon>Acanthomorphata</taxon>
        <taxon>Eupercaria</taxon>
        <taxon>Tetraodontiformes</taxon>
        <taxon>Tetradontoidea</taxon>
        <taxon>Tetraodontidae</taxon>
        <taxon>Takifugu</taxon>
    </lineage>
</organism>
<feature type="region of interest" description="Disordered" evidence="1">
    <location>
        <begin position="1"/>
        <end position="25"/>
    </location>
</feature>